<evidence type="ECO:0000313" key="4">
    <source>
        <dbReference type="EMBL" id="KAL2041433.1"/>
    </source>
</evidence>
<dbReference type="EMBL" id="JBEFKJ010000017">
    <property type="protein sequence ID" value="KAL2041433.1"/>
    <property type="molecule type" value="Genomic_DNA"/>
</dbReference>
<dbReference type="Proteomes" id="UP001590950">
    <property type="component" value="Unassembled WGS sequence"/>
</dbReference>
<dbReference type="PANTHER" id="PTHR30502">
    <property type="entry name" value="2-KETO-3-DEOXY-L-RHAMNONATE ALDOLASE"/>
    <property type="match status" value="1"/>
</dbReference>
<proteinExistence type="predicted"/>
<evidence type="ECO:0000256" key="1">
    <source>
        <dbReference type="ARBA" id="ARBA00022723"/>
    </source>
</evidence>
<organism evidence="4 5">
    <name type="scientific">Stereocaulon virgatum</name>
    <dbReference type="NCBI Taxonomy" id="373712"/>
    <lineage>
        <taxon>Eukaryota</taxon>
        <taxon>Fungi</taxon>
        <taxon>Dikarya</taxon>
        <taxon>Ascomycota</taxon>
        <taxon>Pezizomycotina</taxon>
        <taxon>Lecanoromycetes</taxon>
        <taxon>OSLEUM clade</taxon>
        <taxon>Lecanoromycetidae</taxon>
        <taxon>Lecanorales</taxon>
        <taxon>Lecanorineae</taxon>
        <taxon>Stereocaulaceae</taxon>
        <taxon>Stereocaulon</taxon>
    </lineage>
</organism>
<protein>
    <recommendedName>
        <fullName evidence="3">HpcH/HpaI aldolase/citrate lyase domain-containing protein</fullName>
    </recommendedName>
</protein>
<dbReference type="InterPro" id="IPR040442">
    <property type="entry name" value="Pyrv_kinase-like_dom_sf"/>
</dbReference>
<dbReference type="Pfam" id="PF03328">
    <property type="entry name" value="HpcH_HpaI"/>
    <property type="match status" value="1"/>
</dbReference>
<feature type="domain" description="HpcH/HpaI aldolase/citrate lyase" evidence="3">
    <location>
        <begin position="55"/>
        <end position="226"/>
    </location>
</feature>
<evidence type="ECO:0000256" key="2">
    <source>
        <dbReference type="ARBA" id="ARBA00023239"/>
    </source>
</evidence>
<evidence type="ECO:0000313" key="5">
    <source>
        <dbReference type="Proteomes" id="UP001590950"/>
    </source>
</evidence>
<keyword evidence="1" id="KW-0479">Metal-binding</keyword>
<dbReference type="SUPFAM" id="SSF51621">
    <property type="entry name" value="Phosphoenolpyruvate/pyruvate domain"/>
    <property type="match status" value="1"/>
</dbReference>
<dbReference type="InterPro" id="IPR005000">
    <property type="entry name" value="Aldolase/citrate-lyase_domain"/>
</dbReference>
<reference evidence="4 5" key="1">
    <citation type="submission" date="2024-09" db="EMBL/GenBank/DDBJ databases">
        <title>Rethinking Asexuality: The Enigmatic Case of Functional Sexual Genes in Lepraria (Stereocaulaceae).</title>
        <authorList>
            <person name="Doellman M."/>
            <person name="Sun Y."/>
            <person name="Barcenas-Pena A."/>
            <person name="Lumbsch H.T."/>
            <person name="Grewe F."/>
        </authorList>
    </citation>
    <scope>NUCLEOTIDE SEQUENCE [LARGE SCALE GENOMIC DNA]</scope>
    <source>
        <strain evidence="4 5">Mercado 3170</strain>
    </source>
</reference>
<dbReference type="InterPro" id="IPR015813">
    <property type="entry name" value="Pyrv/PenolPyrv_kinase-like_dom"/>
</dbReference>
<keyword evidence="5" id="KW-1185">Reference proteome</keyword>
<dbReference type="Gene3D" id="3.20.20.60">
    <property type="entry name" value="Phosphoenolpyruvate-binding domains"/>
    <property type="match status" value="1"/>
</dbReference>
<gene>
    <name evidence="4" type="ORF">N7G274_005815</name>
</gene>
<name>A0ABR4A8N2_9LECA</name>
<evidence type="ECO:0000259" key="3">
    <source>
        <dbReference type="Pfam" id="PF03328"/>
    </source>
</evidence>
<comment type="caution">
    <text evidence="4">The sequence shown here is derived from an EMBL/GenBank/DDBJ whole genome shotgun (WGS) entry which is preliminary data.</text>
</comment>
<dbReference type="PANTHER" id="PTHR30502:SF8">
    <property type="entry name" value="SYNTHASE, PUTATIVE-RELATED"/>
    <property type="match status" value="1"/>
</dbReference>
<sequence>MKMGLESTDYVQVATKGMAAYRAPSLTQPHKARQAIRDAYEGKINPLIGYYCGISSVPTARVMAQLGADVVWIDWEHSSCNVETMTTIVHEIQFMSEGRTIPFVRVPGHDHAAIGYALDAGASLIIPHVDTVEQAQHVVSAAKFGLKAKGNRSAPPFRWLLGIGDTAIDPSRSIWENVNDQAAIIIQIETEEGARNLDAILTAVGDQIDAVWMGTLDTRVSMGYDGFWGSEPQFLEIVELYQNALKKHDVPNTGMCLGGNWAQGANKAFVIVGGDALAFLADIATIKNARENLPPLLGNSKINSC</sequence>
<keyword evidence="2" id="KW-0456">Lyase</keyword>
<accession>A0ABR4A8N2</accession>
<dbReference type="InterPro" id="IPR050251">
    <property type="entry name" value="HpcH-HpaI_aldolase"/>
</dbReference>